<accession>A0A164ZC50</accession>
<feature type="domain" description="Peptidase S33 tripeptidyl aminopeptidase-like C-terminal" evidence="5">
    <location>
        <begin position="452"/>
        <end position="524"/>
    </location>
</feature>
<evidence type="ECO:0000259" key="4">
    <source>
        <dbReference type="Pfam" id="PF00561"/>
    </source>
</evidence>
<dbReference type="InParanoid" id="A0A164ZC50"/>
<proteinExistence type="inferred from homology"/>
<feature type="signal peptide" evidence="3">
    <location>
        <begin position="1"/>
        <end position="19"/>
    </location>
</feature>
<feature type="domain" description="AB hydrolase-1" evidence="4">
    <location>
        <begin position="88"/>
        <end position="271"/>
    </location>
</feature>
<dbReference type="Pfam" id="PF00561">
    <property type="entry name" value="Abhydrolase_1"/>
    <property type="match status" value="1"/>
</dbReference>
<evidence type="ECO:0000256" key="1">
    <source>
        <dbReference type="ARBA" id="ARBA00010088"/>
    </source>
</evidence>
<dbReference type="Gene3D" id="3.40.50.1820">
    <property type="entry name" value="alpha/beta hydrolase"/>
    <property type="match status" value="1"/>
</dbReference>
<dbReference type="STRING" id="1328760.A0A164ZC50"/>
<sequence length="536" mass="59180">MTMRRFVTALILFRNLSLGCTDTGCHDRRMVYGFDNIEPSADLTWEPCFDGFKCSRLQVPLDYSNKSLGNASIAFIKLEGKNATSKSPSILLLPGGPGGSGVDLLLTEATVAAEMFGGHYSIVSFDPRGVNNSGPSLNCFSGNPEARQEFYRLHNTGIANISSTSLEDQYYSSSVYGEWCNHVVQTESPFGYYVTTPAVARDLLTFIEAEAVMTGRKAAEAKLWAYGISYGTVTGATFASMFPDRVERMILDGVVNAELYYHNDYTANLDQMDEAIGKFVSLCHSAGPERCSFWGPTPENITGRLDNIIQQFHNRPVPISGAQTQQVPTMVTYADLKTLFLNTIYLPIAEFPVMADILHQVEQGNVSALAQTFQNAIITDDANHIIQCADAYRTNSLTSIEDFKDYVEYATHTSKYIGDLYPIYVDTIVCRSFRPHLPDSMVVRDPMIGLNKTTFFPIVFASNTIDPITPLISAQKSSSRFPGSVLLLQEAIGHTVVNQGASDCYIEHVQAYFRGTVPTSNTTCAEQYIPFIDNLL</sequence>
<dbReference type="PANTHER" id="PTHR43248:SF25">
    <property type="entry name" value="AB HYDROLASE-1 DOMAIN-CONTAINING PROTEIN-RELATED"/>
    <property type="match status" value="1"/>
</dbReference>
<dbReference type="EMBL" id="KV407468">
    <property type="protein sequence ID" value="KZF18920.1"/>
    <property type="molecule type" value="Genomic_DNA"/>
</dbReference>
<feature type="chain" id="PRO_5007854813" evidence="3">
    <location>
        <begin position="20"/>
        <end position="536"/>
    </location>
</feature>
<dbReference type="OrthoDB" id="425534at2759"/>
<dbReference type="InterPro" id="IPR013595">
    <property type="entry name" value="Pept_S33_TAP-like_C"/>
</dbReference>
<gene>
    <name evidence="6" type="ORF">L228DRAFT_251442</name>
</gene>
<evidence type="ECO:0000256" key="2">
    <source>
        <dbReference type="ARBA" id="ARBA00022801"/>
    </source>
</evidence>
<dbReference type="SUPFAM" id="SSF53474">
    <property type="entry name" value="alpha/beta-Hydrolases"/>
    <property type="match status" value="1"/>
</dbReference>
<dbReference type="Pfam" id="PF08386">
    <property type="entry name" value="Abhydrolase_4"/>
    <property type="match status" value="1"/>
</dbReference>
<dbReference type="Proteomes" id="UP000076632">
    <property type="component" value="Unassembled WGS sequence"/>
</dbReference>
<organism evidence="6 7">
    <name type="scientific">Xylona heveae (strain CBS 132557 / TC161)</name>
    <dbReference type="NCBI Taxonomy" id="1328760"/>
    <lineage>
        <taxon>Eukaryota</taxon>
        <taxon>Fungi</taxon>
        <taxon>Dikarya</taxon>
        <taxon>Ascomycota</taxon>
        <taxon>Pezizomycotina</taxon>
        <taxon>Xylonomycetes</taxon>
        <taxon>Xylonales</taxon>
        <taxon>Xylonaceae</taxon>
        <taxon>Xylona</taxon>
    </lineage>
</organism>
<evidence type="ECO:0000259" key="5">
    <source>
        <dbReference type="Pfam" id="PF08386"/>
    </source>
</evidence>
<keyword evidence="2 6" id="KW-0378">Hydrolase</keyword>
<evidence type="ECO:0000256" key="3">
    <source>
        <dbReference type="SAM" id="SignalP"/>
    </source>
</evidence>
<comment type="similarity">
    <text evidence="1">Belongs to the peptidase S33 family.</text>
</comment>
<protein>
    <submittedName>
        <fullName evidence="6">Alpha/beta-hydrolase</fullName>
    </submittedName>
</protein>
<dbReference type="InterPro" id="IPR029058">
    <property type="entry name" value="AB_hydrolase_fold"/>
</dbReference>
<keyword evidence="3" id="KW-0732">Signal</keyword>
<name>A0A164ZC50_XYLHT</name>
<dbReference type="OMA" id="EKCSFWG"/>
<dbReference type="GeneID" id="28898696"/>
<dbReference type="InterPro" id="IPR000073">
    <property type="entry name" value="AB_hydrolase_1"/>
</dbReference>
<dbReference type="GO" id="GO:0016787">
    <property type="term" value="F:hydrolase activity"/>
    <property type="evidence" value="ECO:0007669"/>
    <property type="project" value="UniProtKB-KW"/>
</dbReference>
<dbReference type="InterPro" id="IPR051601">
    <property type="entry name" value="Serine_prot/Carboxylest_S33"/>
</dbReference>
<evidence type="ECO:0000313" key="7">
    <source>
        <dbReference type="Proteomes" id="UP000076632"/>
    </source>
</evidence>
<keyword evidence="7" id="KW-1185">Reference proteome</keyword>
<reference evidence="6 7" key="1">
    <citation type="journal article" date="2016" name="Fungal Biol.">
        <title>The genome of Xylona heveae provides a window into fungal endophytism.</title>
        <authorList>
            <person name="Gazis R."/>
            <person name="Kuo A."/>
            <person name="Riley R."/>
            <person name="LaButti K."/>
            <person name="Lipzen A."/>
            <person name="Lin J."/>
            <person name="Amirebrahimi M."/>
            <person name="Hesse C.N."/>
            <person name="Spatafora J.W."/>
            <person name="Henrissat B."/>
            <person name="Hainaut M."/>
            <person name="Grigoriev I.V."/>
            <person name="Hibbett D.S."/>
        </authorList>
    </citation>
    <scope>NUCLEOTIDE SEQUENCE [LARGE SCALE GENOMIC DNA]</scope>
    <source>
        <strain evidence="6 7">TC161</strain>
    </source>
</reference>
<dbReference type="PANTHER" id="PTHR43248">
    <property type="entry name" value="2-SUCCINYL-6-HYDROXY-2,4-CYCLOHEXADIENE-1-CARBOXYLATE SYNTHASE"/>
    <property type="match status" value="1"/>
</dbReference>
<dbReference type="AlphaFoldDB" id="A0A164ZC50"/>
<evidence type="ECO:0000313" key="6">
    <source>
        <dbReference type="EMBL" id="KZF18920.1"/>
    </source>
</evidence>
<dbReference type="RefSeq" id="XP_018184475.1">
    <property type="nucleotide sequence ID" value="XM_018333559.1"/>
</dbReference>